<dbReference type="SUPFAM" id="SSF53383">
    <property type="entry name" value="PLP-dependent transferases"/>
    <property type="match status" value="1"/>
</dbReference>
<dbReference type="GO" id="GO:0005737">
    <property type="term" value="C:cytoplasm"/>
    <property type="evidence" value="ECO:0007669"/>
    <property type="project" value="TreeGrafter"/>
</dbReference>
<evidence type="ECO:0000313" key="8">
    <source>
        <dbReference type="Proteomes" id="UP000612361"/>
    </source>
</evidence>
<dbReference type="InterPro" id="IPR015421">
    <property type="entry name" value="PyrdxlP-dep_Trfase_major"/>
</dbReference>
<dbReference type="GO" id="GO:0030170">
    <property type="term" value="F:pyridoxal phosphate binding"/>
    <property type="evidence" value="ECO:0007669"/>
    <property type="project" value="InterPro"/>
</dbReference>
<keyword evidence="3 7" id="KW-0032">Aminotransferase</keyword>
<sequence>MSKFQFSSSDSKFPGEVTTIFSVMSKLSQQHQAINLGQGFPDFDCDPTLIERVTAAMQAGINQYPPMPGLPTLRNAIAEKIHKAYDSAYDAESEITVTAGATQALLTAILTFVHAGDEVIIIEPAYDSYLPSIRLAGGIAKPVQMELDGNRYFIPWDKVKQSITPRTRMLILNSPHNPTGTVLTTEDIQALKDCVRDSRILILSDEVYEHIIFDGQIHASMASDPELKTRSLIVSSFGKTFHVTGWKVGYIAAPKLLSAEFRKVHQYNVFTVNSPMQAALAEHLSHSRQHWELPAFYQEKRDYFRHKLQQTRFELLPCHGTYFQSVRYRDISDLPEREFAEWMTKKAGVACIPMSAFYQQPTDSGVVRFCFAKRQSTLEQALQRLQTL</sequence>
<dbReference type="InterPro" id="IPR004839">
    <property type="entry name" value="Aminotransferase_I/II_large"/>
</dbReference>
<dbReference type="NCBIfam" id="NF006569">
    <property type="entry name" value="PRK09082.1"/>
    <property type="match status" value="1"/>
</dbReference>
<dbReference type="CDD" id="cd00609">
    <property type="entry name" value="AAT_like"/>
    <property type="match status" value="1"/>
</dbReference>
<evidence type="ECO:0000256" key="4">
    <source>
        <dbReference type="ARBA" id="ARBA00022679"/>
    </source>
</evidence>
<evidence type="ECO:0000313" key="7">
    <source>
        <dbReference type="EMBL" id="MBC3935482.1"/>
    </source>
</evidence>
<keyword evidence="4" id="KW-0808">Transferase</keyword>
<dbReference type="Gene3D" id="3.40.640.10">
    <property type="entry name" value="Type I PLP-dependent aspartate aminotransferase-like (Major domain)"/>
    <property type="match status" value="1"/>
</dbReference>
<name>A0A923KVL1_9BURK</name>
<comment type="similarity">
    <text evidence="2">Belongs to the class-I pyridoxal-phosphate-dependent aminotransferase family.</text>
</comment>
<dbReference type="Gene3D" id="3.90.1150.10">
    <property type="entry name" value="Aspartate Aminotransferase, domain 1"/>
    <property type="match status" value="1"/>
</dbReference>
<dbReference type="InterPro" id="IPR015422">
    <property type="entry name" value="PyrdxlP-dep_Trfase_small"/>
</dbReference>
<reference evidence="7" key="1">
    <citation type="submission" date="2020-08" db="EMBL/GenBank/DDBJ databases">
        <title>Novel species isolated from subtropical streams in China.</title>
        <authorList>
            <person name="Lu H."/>
        </authorList>
    </citation>
    <scope>NUCLEOTIDE SEQUENCE</scope>
    <source>
        <strain evidence="7">CY7W</strain>
    </source>
</reference>
<keyword evidence="5" id="KW-0663">Pyridoxal phosphate</keyword>
<organism evidence="7 8">
    <name type="scientific">Undibacterium rugosum</name>
    <dbReference type="NCBI Taxonomy" id="2762291"/>
    <lineage>
        <taxon>Bacteria</taxon>
        <taxon>Pseudomonadati</taxon>
        <taxon>Pseudomonadota</taxon>
        <taxon>Betaproteobacteria</taxon>
        <taxon>Burkholderiales</taxon>
        <taxon>Oxalobacteraceae</taxon>
        <taxon>Undibacterium</taxon>
    </lineage>
</organism>
<keyword evidence="8" id="KW-1185">Reference proteome</keyword>
<dbReference type="AlphaFoldDB" id="A0A923KVL1"/>
<dbReference type="PANTHER" id="PTHR43807:SF20">
    <property type="entry name" value="FI04487P"/>
    <property type="match status" value="1"/>
</dbReference>
<evidence type="ECO:0000259" key="6">
    <source>
        <dbReference type="Pfam" id="PF00155"/>
    </source>
</evidence>
<dbReference type="Pfam" id="PF00155">
    <property type="entry name" value="Aminotran_1_2"/>
    <property type="match status" value="1"/>
</dbReference>
<dbReference type="FunFam" id="3.40.640.10:FF:000033">
    <property type="entry name" value="Aspartate aminotransferase"/>
    <property type="match status" value="1"/>
</dbReference>
<comment type="caution">
    <text evidence="7">The sequence shown here is derived from an EMBL/GenBank/DDBJ whole genome shotgun (WGS) entry which is preliminary data.</text>
</comment>
<evidence type="ECO:0000256" key="1">
    <source>
        <dbReference type="ARBA" id="ARBA00001933"/>
    </source>
</evidence>
<evidence type="ECO:0000256" key="2">
    <source>
        <dbReference type="ARBA" id="ARBA00007441"/>
    </source>
</evidence>
<evidence type="ECO:0000256" key="3">
    <source>
        <dbReference type="ARBA" id="ARBA00022576"/>
    </source>
</evidence>
<gene>
    <name evidence="7" type="ORF">H8K47_08920</name>
</gene>
<dbReference type="PANTHER" id="PTHR43807">
    <property type="entry name" value="FI04487P"/>
    <property type="match status" value="1"/>
</dbReference>
<dbReference type="InterPro" id="IPR015424">
    <property type="entry name" value="PyrdxlP-dep_Trfase"/>
</dbReference>
<dbReference type="InterPro" id="IPR051326">
    <property type="entry name" value="Kynurenine-oxoglutarate_AT"/>
</dbReference>
<comment type="cofactor">
    <cofactor evidence="1">
        <name>pyridoxal 5'-phosphate</name>
        <dbReference type="ChEBI" id="CHEBI:597326"/>
    </cofactor>
</comment>
<dbReference type="EMBL" id="JACOGG010000007">
    <property type="protein sequence ID" value="MBC3935482.1"/>
    <property type="molecule type" value="Genomic_DNA"/>
</dbReference>
<evidence type="ECO:0000256" key="5">
    <source>
        <dbReference type="ARBA" id="ARBA00022898"/>
    </source>
</evidence>
<dbReference type="GO" id="GO:0016212">
    <property type="term" value="F:kynurenine-oxoglutarate transaminase activity"/>
    <property type="evidence" value="ECO:0007669"/>
    <property type="project" value="TreeGrafter"/>
</dbReference>
<feature type="domain" description="Aminotransferase class I/classII large" evidence="6">
    <location>
        <begin position="33"/>
        <end position="385"/>
    </location>
</feature>
<proteinExistence type="inferred from homology"/>
<protein>
    <submittedName>
        <fullName evidence="7">Aminotransferase class I/II-fold pyridoxal phosphate-dependent enzyme</fullName>
    </submittedName>
</protein>
<accession>A0A923KVL1</accession>
<dbReference type="Proteomes" id="UP000612361">
    <property type="component" value="Unassembled WGS sequence"/>
</dbReference>
<dbReference type="RefSeq" id="WP_186881054.1">
    <property type="nucleotide sequence ID" value="NZ_JACOGG010000007.1"/>
</dbReference>